<dbReference type="RefSeq" id="WP_235291770.1">
    <property type="nucleotide sequence ID" value="NZ_BSOH01000027.1"/>
</dbReference>
<comment type="caution">
    <text evidence="1">The sequence shown here is derived from an EMBL/GenBank/DDBJ whole genome shotgun (WGS) entry which is preliminary data.</text>
</comment>
<dbReference type="GO" id="GO:0003700">
    <property type="term" value="F:DNA-binding transcription factor activity"/>
    <property type="evidence" value="ECO:0007669"/>
    <property type="project" value="InterPro"/>
</dbReference>
<sequence length="190" mass="21766">MQDKELLSAIREGGRAKRLAVDHLFNSHIGMMQTVQSKLHLSADQIKDMYADTISATIWNIDTNRFKGESKLSSYLYRILYNKSVDLLRHTTTNKNVAYLELAEESSALISEDQDRILESSLDVQIVKSELFYMGNPCSNIIMDWAFWGYDMAEIASRNNLENADKAKKKKYSCMKKLRLLLKSKGISDL</sequence>
<organism evidence="1 2">
    <name type="scientific">Portibacter lacus</name>
    <dbReference type="NCBI Taxonomy" id="1099794"/>
    <lineage>
        <taxon>Bacteria</taxon>
        <taxon>Pseudomonadati</taxon>
        <taxon>Bacteroidota</taxon>
        <taxon>Saprospiria</taxon>
        <taxon>Saprospirales</taxon>
        <taxon>Haliscomenobacteraceae</taxon>
        <taxon>Portibacter</taxon>
    </lineage>
</organism>
<reference evidence="1" key="2">
    <citation type="submission" date="2023-01" db="EMBL/GenBank/DDBJ databases">
        <title>Draft genome sequence of Portibacter lacus strain NBRC 108769.</title>
        <authorList>
            <person name="Sun Q."/>
            <person name="Mori K."/>
        </authorList>
    </citation>
    <scope>NUCLEOTIDE SEQUENCE</scope>
    <source>
        <strain evidence="1">NBRC 108769</strain>
    </source>
</reference>
<evidence type="ECO:0000313" key="1">
    <source>
        <dbReference type="EMBL" id="GLR19534.1"/>
    </source>
</evidence>
<dbReference type="EMBL" id="BSOH01000027">
    <property type="protein sequence ID" value="GLR19534.1"/>
    <property type="molecule type" value="Genomic_DNA"/>
</dbReference>
<dbReference type="SUPFAM" id="SSF88946">
    <property type="entry name" value="Sigma2 domain of RNA polymerase sigma factors"/>
    <property type="match status" value="1"/>
</dbReference>
<proteinExistence type="predicted"/>
<protein>
    <recommendedName>
        <fullName evidence="3">RNA polymerase sigma-70 region 2 domain-containing protein</fullName>
    </recommendedName>
</protein>
<accession>A0AA37STU9</accession>
<name>A0AA37STU9_9BACT</name>
<evidence type="ECO:0008006" key="3">
    <source>
        <dbReference type="Google" id="ProtNLM"/>
    </source>
</evidence>
<gene>
    <name evidence="1" type="ORF">GCM10007940_41500</name>
</gene>
<evidence type="ECO:0000313" key="2">
    <source>
        <dbReference type="Proteomes" id="UP001156666"/>
    </source>
</evidence>
<reference evidence="1" key="1">
    <citation type="journal article" date="2014" name="Int. J. Syst. Evol. Microbiol.">
        <title>Complete genome sequence of Corynebacterium casei LMG S-19264T (=DSM 44701T), isolated from a smear-ripened cheese.</title>
        <authorList>
            <consortium name="US DOE Joint Genome Institute (JGI-PGF)"/>
            <person name="Walter F."/>
            <person name="Albersmeier A."/>
            <person name="Kalinowski J."/>
            <person name="Ruckert C."/>
        </authorList>
    </citation>
    <scope>NUCLEOTIDE SEQUENCE</scope>
    <source>
        <strain evidence="1">NBRC 108769</strain>
    </source>
</reference>
<dbReference type="InterPro" id="IPR013325">
    <property type="entry name" value="RNA_pol_sigma_r2"/>
</dbReference>
<dbReference type="Gene3D" id="1.10.1740.10">
    <property type="match status" value="1"/>
</dbReference>
<dbReference type="GO" id="GO:0006352">
    <property type="term" value="P:DNA-templated transcription initiation"/>
    <property type="evidence" value="ECO:0007669"/>
    <property type="project" value="InterPro"/>
</dbReference>
<keyword evidence="2" id="KW-1185">Reference proteome</keyword>
<dbReference type="AlphaFoldDB" id="A0AA37STU9"/>
<dbReference type="Proteomes" id="UP001156666">
    <property type="component" value="Unassembled WGS sequence"/>
</dbReference>